<sequence length="114" mass="12665">MNTLISCCGLDCADCGARKATLLNDDELRKQTAEEWSKQFGVDMPYEIINCTGCREEGVKFVHCNECQVRNCVKEKGYDTCADCAELESCSIVGGIHQHAPFALENLKALQKQE</sequence>
<protein>
    <recommendedName>
        <fullName evidence="3">DUF3795 domain-containing protein</fullName>
    </recommendedName>
</protein>
<organism evidence="1 2">
    <name type="scientific">Paludibacter jiangxiensis</name>
    <dbReference type="NCBI Taxonomy" id="681398"/>
    <lineage>
        <taxon>Bacteria</taxon>
        <taxon>Pseudomonadati</taxon>
        <taxon>Bacteroidota</taxon>
        <taxon>Bacteroidia</taxon>
        <taxon>Bacteroidales</taxon>
        <taxon>Paludibacteraceae</taxon>
        <taxon>Paludibacter</taxon>
    </lineage>
</organism>
<proteinExistence type="predicted"/>
<dbReference type="Pfam" id="PF12675">
    <property type="entry name" value="DUF3795"/>
    <property type="match status" value="1"/>
</dbReference>
<gene>
    <name evidence="1" type="ORF">PJIAN_4348</name>
</gene>
<dbReference type="Proteomes" id="UP000076586">
    <property type="component" value="Unassembled WGS sequence"/>
</dbReference>
<evidence type="ECO:0008006" key="3">
    <source>
        <dbReference type="Google" id="ProtNLM"/>
    </source>
</evidence>
<evidence type="ECO:0000313" key="1">
    <source>
        <dbReference type="EMBL" id="GAT63806.1"/>
    </source>
</evidence>
<reference evidence="2" key="1">
    <citation type="submission" date="2016-04" db="EMBL/GenBank/DDBJ databases">
        <title>Draft genome sequence of Paludibacter jiangxiensis strain NM7.</title>
        <authorList>
            <person name="Qiu Y."/>
            <person name="Matsuura N."/>
            <person name="Ohashi A."/>
            <person name="Tourlousse M.D."/>
            <person name="Sekiguchi Y."/>
        </authorList>
    </citation>
    <scope>NUCLEOTIDE SEQUENCE [LARGE SCALE GENOMIC DNA]</scope>
    <source>
        <strain evidence="2">NM7</strain>
    </source>
</reference>
<dbReference type="OrthoDB" id="9803966at2"/>
<keyword evidence="2" id="KW-1185">Reference proteome</keyword>
<dbReference type="EMBL" id="BDCR01000004">
    <property type="protein sequence ID" value="GAT63806.1"/>
    <property type="molecule type" value="Genomic_DNA"/>
</dbReference>
<accession>A0A171AIV1</accession>
<dbReference type="AlphaFoldDB" id="A0A171AIV1"/>
<dbReference type="InterPro" id="IPR024227">
    <property type="entry name" value="DUF3795"/>
</dbReference>
<name>A0A171AIV1_9BACT</name>
<comment type="caution">
    <text evidence="1">The sequence shown here is derived from an EMBL/GenBank/DDBJ whole genome shotgun (WGS) entry which is preliminary data.</text>
</comment>
<reference evidence="2" key="2">
    <citation type="journal article" date="2017" name="Genome Announc.">
        <title>Draft genome sequence of Paludibacter jiangxiensis NM7(T), a propionate-producing fermentative bacterium.</title>
        <authorList>
            <person name="Qiu Y.-L."/>
            <person name="Tourlousse D.M."/>
            <person name="Matsuura N."/>
            <person name="Ohashi A."/>
            <person name="Sekiguchi Y."/>
        </authorList>
    </citation>
    <scope>NUCLEOTIDE SEQUENCE [LARGE SCALE GENOMIC DNA]</scope>
    <source>
        <strain evidence="2">NM7</strain>
    </source>
</reference>
<dbReference type="RefSeq" id="WP_068705334.1">
    <property type="nucleotide sequence ID" value="NZ_BDCR01000004.1"/>
</dbReference>
<evidence type="ECO:0000313" key="2">
    <source>
        <dbReference type="Proteomes" id="UP000076586"/>
    </source>
</evidence>
<dbReference type="STRING" id="681398.PJIAN_4348"/>